<comment type="subcellular location">
    <subcellularLocation>
        <location evidence="1">Cytoplasm</location>
        <location evidence="1">Cytoskeleton</location>
    </subcellularLocation>
</comment>
<dbReference type="Pfam" id="PF06886">
    <property type="entry name" value="TPX2"/>
    <property type="match status" value="1"/>
</dbReference>
<protein>
    <recommendedName>
        <fullName evidence="7">TPX2 C-terminal domain-containing protein</fullName>
    </recommendedName>
</protein>
<keyword evidence="3" id="KW-0963">Cytoplasm</keyword>
<accession>A0ABC8TJF4</accession>
<comment type="caution">
    <text evidence="8">The sequence shown here is derived from an EMBL/GenBank/DDBJ whole genome shotgun (WGS) entry which is preliminary data.</text>
</comment>
<feature type="compositionally biased region" description="Polar residues" evidence="6">
    <location>
        <begin position="71"/>
        <end position="83"/>
    </location>
</feature>
<keyword evidence="9" id="KW-1185">Reference proteome</keyword>
<dbReference type="AlphaFoldDB" id="A0ABC8TJF4"/>
<evidence type="ECO:0000256" key="5">
    <source>
        <dbReference type="ARBA" id="ARBA00023212"/>
    </source>
</evidence>
<evidence type="ECO:0000313" key="9">
    <source>
        <dbReference type="Proteomes" id="UP001642360"/>
    </source>
</evidence>
<evidence type="ECO:0000256" key="1">
    <source>
        <dbReference type="ARBA" id="ARBA00004245"/>
    </source>
</evidence>
<feature type="region of interest" description="Disordered" evidence="6">
    <location>
        <begin position="64"/>
        <end position="100"/>
    </location>
</feature>
<dbReference type="GO" id="GO:0005874">
    <property type="term" value="C:microtubule"/>
    <property type="evidence" value="ECO:0007669"/>
    <property type="project" value="UniProtKB-KW"/>
</dbReference>
<feature type="domain" description="TPX2 C-terminal" evidence="7">
    <location>
        <begin position="17"/>
        <end position="74"/>
    </location>
</feature>
<evidence type="ECO:0000259" key="7">
    <source>
        <dbReference type="Pfam" id="PF06886"/>
    </source>
</evidence>
<gene>
    <name evidence="8" type="ORF">ILEXP_LOCUS39038</name>
</gene>
<dbReference type="InterPro" id="IPR044216">
    <property type="entry name" value="WDL7"/>
</dbReference>
<keyword evidence="4" id="KW-0493">Microtubule</keyword>
<organism evidence="8 9">
    <name type="scientific">Ilex paraguariensis</name>
    <name type="common">yerba mate</name>
    <dbReference type="NCBI Taxonomy" id="185542"/>
    <lineage>
        <taxon>Eukaryota</taxon>
        <taxon>Viridiplantae</taxon>
        <taxon>Streptophyta</taxon>
        <taxon>Embryophyta</taxon>
        <taxon>Tracheophyta</taxon>
        <taxon>Spermatophyta</taxon>
        <taxon>Magnoliopsida</taxon>
        <taxon>eudicotyledons</taxon>
        <taxon>Gunneridae</taxon>
        <taxon>Pentapetalae</taxon>
        <taxon>asterids</taxon>
        <taxon>campanulids</taxon>
        <taxon>Aquifoliales</taxon>
        <taxon>Aquifoliaceae</taxon>
        <taxon>Ilex</taxon>
    </lineage>
</organism>
<comment type="similarity">
    <text evidence="2">Belongs to the TPX2 family.</text>
</comment>
<dbReference type="InterPro" id="IPR027329">
    <property type="entry name" value="TPX2_C"/>
</dbReference>
<evidence type="ECO:0000313" key="8">
    <source>
        <dbReference type="EMBL" id="CAK9169580.1"/>
    </source>
</evidence>
<feature type="compositionally biased region" description="Polar residues" evidence="6">
    <location>
        <begin position="122"/>
        <end position="145"/>
    </location>
</feature>
<dbReference type="EMBL" id="CAUOFW020005319">
    <property type="protein sequence ID" value="CAK9169580.1"/>
    <property type="molecule type" value="Genomic_DNA"/>
</dbReference>
<dbReference type="PANTHER" id="PTHR47067:SF7">
    <property type="entry name" value="TPX2 (TARGETING PROTEIN FOR XKLP2) PROTEIN FAMILY"/>
    <property type="match status" value="1"/>
</dbReference>
<sequence>MDVFVLLLYHFLPPNFQKLEEKFNSKEEQKVQLQPKLEEKAETELRKLHQNFCFKARPLPDFYRERETPKTPINKTRLTQPQSPKLGRKPSASTMYGTISPHPTFLSKKIASTSVFKKKSRTLTLSPPHQKSLCPKNTSSSNIQH</sequence>
<reference evidence="8 9" key="1">
    <citation type="submission" date="2024-02" db="EMBL/GenBank/DDBJ databases">
        <authorList>
            <person name="Vignale AGUSTIN F."/>
            <person name="Sosa J E."/>
            <person name="Modenutti C."/>
        </authorList>
    </citation>
    <scope>NUCLEOTIDE SEQUENCE [LARGE SCALE GENOMIC DNA]</scope>
</reference>
<dbReference type="Proteomes" id="UP001642360">
    <property type="component" value="Unassembled WGS sequence"/>
</dbReference>
<dbReference type="PANTHER" id="PTHR47067">
    <property type="entry name" value="TPX2 (TARGETING PROTEIN FOR XKLP2) PROTEIN FAMILY-RELATED"/>
    <property type="match status" value="1"/>
</dbReference>
<keyword evidence="5" id="KW-0206">Cytoskeleton</keyword>
<evidence type="ECO:0000256" key="3">
    <source>
        <dbReference type="ARBA" id="ARBA00022490"/>
    </source>
</evidence>
<proteinExistence type="inferred from homology"/>
<name>A0ABC8TJF4_9AQUA</name>
<evidence type="ECO:0000256" key="6">
    <source>
        <dbReference type="SAM" id="MobiDB-lite"/>
    </source>
</evidence>
<feature type="region of interest" description="Disordered" evidence="6">
    <location>
        <begin position="117"/>
        <end position="145"/>
    </location>
</feature>
<evidence type="ECO:0000256" key="2">
    <source>
        <dbReference type="ARBA" id="ARBA00005885"/>
    </source>
</evidence>
<evidence type="ECO:0000256" key="4">
    <source>
        <dbReference type="ARBA" id="ARBA00022701"/>
    </source>
</evidence>